<proteinExistence type="predicted"/>
<name>A0A819RLM7_9BILA</name>
<evidence type="ECO:0000313" key="3">
    <source>
        <dbReference type="Proteomes" id="UP000663844"/>
    </source>
</evidence>
<dbReference type="EMBL" id="CAJNOG010000098">
    <property type="protein sequence ID" value="CAF0938375.1"/>
    <property type="molecule type" value="Genomic_DNA"/>
</dbReference>
<sequence length="103" mass="11609">MTGTSGQVPGCTCHNYDDRPVSFTYNFSPDYSHHGNCPDPDDFLPGDHRCYDDFPSAPDHRDCWNFCGKDNNSKPTTLSNNFAIHSEYQCISNHETDVCSVIQ</sequence>
<gene>
    <name evidence="1" type="ORF">JYZ213_LOCUS12582</name>
    <name evidence="2" type="ORF">OXD698_LOCUS32348</name>
</gene>
<dbReference type="Proteomes" id="UP000663844">
    <property type="component" value="Unassembled WGS sequence"/>
</dbReference>
<dbReference type="AlphaFoldDB" id="A0A819RLM7"/>
<protein>
    <submittedName>
        <fullName evidence="2">Uncharacterized protein</fullName>
    </submittedName>
</protein>
<organism evidence="2 3">
    <name type="scientific">Adineta steineri</name>
    <dbReference type="NCBI Taxonomy" id="433720"/>
    <lineage>
        <taxon>Eukaryota</taxon>
        <taxon>Metazoa</taxon>
        <taxon>Spiralia</taxon>
        <taxon>Gnathifera</taxon>
        <taxon>Rotifera</taxon>
        <taxon>Eurotatoria</taxon>
        <taxon>Bdelloidea</taxon>
        <taxon>Adinetida</taxon>
        <taxon>Adinetidae</taxon>
        <taxon>Adineta</taxon>
    </lineage>
</organism>
<dbReference type="EMBL" id="CAJOAZ010004189">
    <property type="protein sequence ID" value="CAF4048112.1"/>
    <property type="molecule type" value="Genomic_DNA"/>
</dbReference>
<evidence type="ECO:0000313" key="1">
    <source>
        <dbReference type="EMBL" id="CAF0938375.1"/>
    </source>
</evidence>
<evidence type="ECO:0000313" key="2">
    <source>
        <dbReference type="EMBL" id="CAF4048112.1"/>
    </source>
</evidence>
<comment type="caution">
    <text evidence="2">The sequence shown here is derived from an EMBL/GenBank/DDBJ whole genome shotgun (WGS) entry which is preliminary data.</text>
</comment>
<reference evidence="2" key="1">
    <citation type="submission" date="2021-02" db="EMBL/GenBank/DDBJ databases">
        <authorList>
            <person name="Nowell W R."/>
        </authorList>
    </citation>
    <scope>NUCLEOTIDE SEQUENCE</scope>
</reference>
<accession>A0A819RLM7</accession>
<dbReference type="Proteomes" id="UP000663845">
    <property type="component" value="Unassembled WGS sequence"/>
</dbReference>